<dbReference type="GO" id="GO:0019134">
    <property type="term" value="F:glucosamine-1-phosphate N-acetyltransferase activity"/>
    <property type="evidence" value="ECO:0007669"/>
    <property type="project" value="UniProtKB-UniRule"/>
</dbReference>
<dbReference type="GO" id="GO:0008360">
    <property type="term" value="P:regulation of cell shape"/>
    <property type="evidence" value="ECO:0007669"/>
    <property type="project" value="UniProtKB-KW"/>
</dbReference>
<evidence type="ECO:0000256" key="6">
    <source>
        <dbReference type="ARBA" id="ARBA00022695"/>
    </source>
</evidence>
<feature type="active site" description="Proton acceptor" evidence="18">
    <location>
        <position position="349"/>
    </location>
</feature>
<feature type="binding site" evidence="18">
    <location>
        <position position="158"/>
    </location>
    <ligand>
        <name>UDP-N-acetyl-alpha-D-glucosamine</name>
        <dbReference type="ChEBI" id="CHEBI:57705"/>
    </ligand>
</feature>
<evidence type="ECO:0000256" key="4">
    <source>
        <dbReference type="ARBA" id="ARBA00022490"/>
    </source>
</evidence>
<evidence type="ECO:0000313" key="21">
    <source>
        <dbReference type="Proteomes" id="UP000219331"/>
    </source>
</evidence>
<sequence length="453" mass="47723">MPSTSRLAIVLAAGLGTRMKSDLPKVMHQVAGLSLVGHVLKAVEAAEIGRVAVVVGPDMPELVAEVARRAPQAQCHVQQDRLGTAHAARAAEPAWRDLPDQVLVLFGDTPLVSPQTLARVCARLDEGADVVVLGFDTEDPTGYGRLLTDGDRLLAIREERDASEAERAVRFCNSGIMGFRGTRFAGIIQRIGNANAKGEYYLTDAVEIAAGLGLSVVTERADEWEVQGINTRVQLARVEADYQRQARIAAMENGATLVAPETVHFSHDTRLGRDVVVEPNVVFGPGVEVGDGVTIRSFSHLEEAQVAEGATLGPYARLRPGAEIGAGAHIGNFVEIKNARVETGAKVNHLTYIGDARVGAGANIGAGTITCNYDGFLKHHTDIGAGAFVGSNSTLVAPVTIGDGAYLAAGGVVTENVPADALSLGRARQVVKEGRGAQLKERFARAKAEKKGG</sequence>
<comment type="pathway">
    <text evidence="18">Nucleotide-sugar biosynthesis; UDP-N-acetyl-alpha-D-glucosamine biosynthesis; N-acetyl-alpha-D-glucosamine 1-phosphate from alpha-D-glucosamine 6-phosphate (route II): step 2/2.</text>
</comment>
<dbReference type="EC" id="2.3.1.157" evidence="18"/>
<feature type="domain" description="MobA-like NTP transferase" evidence="19">
    <location>
        <begin position="8"/>
        <end position="157"/>
    </location>
</feature>
<dbReference type="Proteomes" id="UP000219331">
    <property type="component" value="Unassembled WGS sequence"/>
</dbReference>
<feature type="region of interest" description="Pyrophosphorylase" evidence="18">
    <location>
        <begin position="1"/>
        <end position="232"/>
    </location>
</feature>
<dbReference type="STRING" id="538381.GCA_001696535_00224"/>
<dbReference type="InterPro" id="IPR038009">
    <property type="entry name" value="GlmU_C_LbH"/>
</dbReference>
<feature type="binding site" evidence="18">
    <location>
        <position position="78"/>
    </location>
    <ligand>
        <name>UDP-N-acetyl-alpha-D-glucosamine</name>
        <dbReference type="ChEBI" id="CHEBI:57705"/>
    </ligand>
</feature>
<keyword evidence="11 18" id="KW-0573">Peptidoglycan synthesis</keyword>
<feature type="binding site" evidence="18">
    <location>
        <position position="230"/>
    </location>
    <ligand>
        <name>Mg(2+)</name>
        <dbReference type="ChEBI" id="CHEBI:18420"/>
    </ligand>
</feature>
<feature type="binding site" evidence="18">
    <location>
        <position position="352"/>
    </location>
    <ligand>
        <name>UDP-N-acetyl-alpha-D-glucosamine</name>
        <dbReference type="ChEBI" id="CHEBI:57705"/>
    </ligand>
</feature>
<feature type="binding site" evidence="18">
    <location>
        <begin position="11"/>
        <end position="14"/>
    </location>
    <ligand>
        <name>UDP-N-acetyl-alpha-D-glucosamine</name>
        <dbReference type="ChEBI" id="CHEBI:57705"/>
    </ligand>
</feature>
<dbReference type="NCBIfam" id="TIGR01173">
    <property type="entry name" value="glmU"/>
    <property type="match status" value="1"/>
</dbReference>
<organism evidence="20 21">
    <name type="scientific">Stappia indica</name>
    <dbReference type="NCBI Taxonomy" id="538381"/>
    <lineage>
        <taxon>Bacteria</taxon>
        <taxon>Pseudomonadati</taxon>
        <taxon>Pseudomonadota</taxon>
        <taxon>Alphaproteobacteria</taxon>
        <taxon>Hyphomicrobiales</taxon>
        <taxon>Stappiaceae</taxon>
        <taxon>Stappia</taxon>
    </lineage>
</organism>
<dbReference type="EMBL" id="OBML01000004">
    <property type="protein sequence ID" value="SOC03545.1"/>
    <property type="molecule type" value="Genomic_DNA"/>
</dbReference>
<evidence type="ECO:0000256" key="8">
    <source>
        <dbReference type="ARBA" id="ARBA00022737"/>
    </source>
</evidence>
<dbReference type="Pfam" id="PF00132">
    <property type="entry name" value="Hexapep"/>
    <property type="match status" value="3"/>
</dbReference>
<feature type="binding site" evidence="18">
    <location>
        <position position="25"/>
    </location>
    <ligand>
        <name>UDP-N-acetyl-alpha-D-glucosamine</name>
        <dbReference type="ChEBI" id="CHEBI:57705"/>
    </ligand>
</feature>
<feature type="region of interest" description="Linker" evidence="18">
    <location>
        <begin position="233"/>
        <end position="253"/>
    </location>
</feature>
<dbReference type="InterPro" id="IPR029044">
    <property type="entry name" value="Nucleotide-diphossugar_trans"/>
</dbReference>
<proteinExistence type="inferred from homology"/>
<evidence type="ECO:0000256" key="17">
    <source>
        <dbReference type="ARBA" id="ARBA00049628"/>
    </source>
</evidence>
<evidence type="ECO:0000256" key="3">
    <source>
        <dbReference type="ARBA" id="ARBA00007947"/>
    </source>
</evidence>
<dbReference type="RefSeq" id="WP_097174590.1">
    <property type="nucleotide sequence ID" value="NZ_OBML01000004.1"/>
</dbReference>
<dbReference type="NCBIfam" id="NF010933">
    <property type="entry name" value="PRK14353.1"/>
    <property type="match status" value="1"/>
</dbReference>
<dbReference type="GO" id="GO:0071555">
    <property type="term" value="P:cell wall organization"/>
    <property type="evidence" value="ECO:0007669"/>
    <property type="project" value="UniProtKB-KW"/>
</dbReference>
<dbReference type="GO" id="GO:0006048">
    <property type="term" value="P:UDP-N-acetylglucosamine biosynthetic process"/>
    <property type="evidence" value="ECO:0007669"/>
    <property type="project" value="UniProtKB-UniPathway"/>
</dbReference>
<dbReference type="Pfam" id="PF12804">
    <property type="entry name" value="NTP_transf_3"/>
    <property type="match status" value="1"/>
</dbReference>
<evidence type="ECO:0000256" key="14">
    <source>
        <dbReference type="ARBA" id="ARBA00023316"/>
    </source>
</evidence>
<evidence type="ECO:0000256" key="16">
    <source>
        <dbReference type="ARBA" id="ARBA00048493"/>
    </source>
</evidence>
<accession>A0A285S8I9</accession>
<evidence type="ECO:0000256" key="11">
    <source>
        <dbReference type="ARBA" id="ARBA00022984"/>
    </source>
</evidence>
<dbReference type="OrthoDB" id="9775031at2"/>
<reference evidence="20 21" key="1">
    <citation type="submission" date="2017-08" db="EMBL/GenBank/DDBJ databases">
        <authorList>
            <person name="de Groot N.N."/>
        </authorList>
    </citation>
    <scope>NUCLEOTIDE SEQUENCE [LARGE SCALE GENOMIC DNA]</scope>
    <source>
        <strain evidence="20 21">USBA 352</strain>
    </source>
</reference>
<dbReference type="PANTHER" id="PTHR43584">
    <property type="entry name" value="NUCLEOTIDYL TRANSFERASE"/>
    <property type="match status" value="1"/>
</dbReference>
<comment type="catalytic activity">
    <reaction evidence="16 18">
        <text>N-acetyl-alpha-D-glucosamine 1-phosphate + UTP + H(+) = UDP-N-acetyl-alpha-D-glucosamine + diphosphate</text>
        <dbReference type="Rhea" id="RHEA:13509"/>
        <dbReference type="ChEBI" id="CHEBI:15378"/>
        <dbReference type="ChEBI" id="CHEBI:33019"/>
        <dbReference type="ChEBI" id="CHEBI:46398"/>
        <dbReference type="ChEBI" id="CHEBI:57705"/>
        <dbReference type="ChEBI" id="CHEBI:57776"/>
        <dbReference type="EC" id="2.7.7.23"/>
    </reaction>
</comment>
<dbReference type="EC" id="2.7.7.23" evidence="18"/>
<dbReference type="InterPro" id="IPR005882">
    <property type="entry name" value="Bifunctional_GlmU"/>
</dbReference>
<dbReference type="GO" id="GO:0016020">
    <property type="term" value="C:membrane"/>
    <property type="evidence" value="ECO:0007669"/>
    <property type="project" value="GOC"/>
</dbReference>
<comment type="caution">
    <text evidence="18">Lacks conserved residue(s) required for the propagation of feature annotation.</text>
</comment>
<dbReference type="Gene3D" id="2.160.10.10">
    <property type="entry name" value="Hexapeptide repeat proteins"/>
    <property type="match status" value="1"/>
</dbReference>
<feature type="binding site" evidence="18">
    <location>
        <position position="363"/>
    </location>
    <ligand>
        <name>UDP-N-acetyl-alpha-D-glucosamine</name>
        <dbReference type="ChEBI" id="CHEBI:57705"/>
    </ligand>
</feature>
<dbReference type="InterPro" id="IPR001451">
    <property type="entry name" value="Hexapep"/>
</dbReference>
<dbReference type="Gene3D" id="3.90.550.10">
    <property type="entry name" value="Spore Coat Polysaccharide Biosynthesis Protein SpsA, Chain A"/>
    <property type="match status" value="1"/>
</dbReference>
<evidence type="ECO:0000259" key="19">
    <source>
        <dbReference type="Pfam" id="PF12804"/>
    </source>
</evidence>
<keyword evidence="5 18" id="KW-0808">Transferase</keyword>
<dbReference type="PANTHER" id="PTHR43584:SF3">
    <property type="entry name" value="BIFUNCTIONAL PROTEIN GLMU"/>
    <property type="match status" value="1"/>
</dbReference>
<feature type="binding site" evidence="18">
    <location>
        <position position="409"/>
    </location>
    <ligand>
        <name>acetyl-CoA</name>
        <dbReference type="ChEBI" id="CHEBI:57288"/>
    </ligand>
</feature>
<keyword evidence="8 18" id="KW-0677">Repeat</keyword>
<comment type="cofactor">
    <cofactor evidence="18">
        <name>Mg(2+)</name>
        <dbReference type="ChEBI" id="CHEBI:18420"/>
    </cofactor>
    <text evidence="18">Binds 1 Mg(2+) ion per subunit.</text>
</comment>
<gene>
    <name evidence="18" type="primary">glmU</name>
    <name evidence="20" type="ORF">SAMN05421512_104169</name>
</gene>
<dbReference type="GO" id="GO:0000902">
    <property type="term" value="P:cell morphogenesis"/>
    <property type="evidence" value="ECO:0007669"/>
    <property type="project" value="UniProtKB-UniRule"/>
</dbReference>
<dbReference type="AlphaFoldDB" id="A0A285S8I9"/>
<evidence type="ECO:0000256" key="13">
    <source>
        <dbReference type="ARBA" id="ARBA00023315"/>
    </source>
</evidence>
<name>A0A285S8I9_9HYPH</name>
<feature type="region of interest" description="N-acetyltransferase" evidence="18">
    <location>
        <begin position="254"/>
        <end position="453"/>
    </location>
</feature>
<dbReference type="GO" id="GO:0009245">
    <property type="term" value="P:lipid A biosynthetic process"/>
    <property type="evidence" value="ECO:0007669"/>
    <property type="project" value="UniProtKB-UniRule"/>
</dbReference>
<feature type="binding site" evidence="18">
    <location>
        <position position="173"/>
    </location>
    <ligand>
        <name>UDP-N-acetyl-alpha-D-glucosamine</name>
        <dbReference type="ChEBI" id="CHEBI:57705"/>
    </ligand>
</feature>
<comment type="similarity">
    <text evidence="3 18">In the N-terminal section; belongs to the N-acetylglucosamine-1-phosphate uridyltransferase family.</text>
</comment>
<dbReference type="InterPro" id="IPR050065">
    <property type="entry name" value="GlmU-like"/>
</dbReference>
<keyword evidence="6 18" id="KW-0548">Nucleotidyltransferase</keyword>
<keyword evidence="13 18" id="KW-0012">Acyltransferase</keyword>
<comment type="pathway">
    <text evidence="18">Bacterial outer membrane biogenesis; LPS lipid A biosynthesis.</text>
</comment>
<feature type="binding site" evidence="18">
    <location>
        <begin position="372"/>
        <end position="373"/>
    </location>
    <ligand>
        <name>acetyl-CoA</name>
        <dbReference type="ChEBI" id="CHEBI:57288"/>
    </ligand>
</feature>
<feature type="binding site" evidence="18">
    <location>
        <position position="230"/>
    </location>
    <ligand>
        <name>UDP-N-acetyl-alpha-D-glucosamine</name>
        <dbReference type="ChEBI" id="CHEBI:57705"/>
    </ligand>
</feature>
<evidence type="ECO:0000256" key="7">
    <source>
        <dbReference type="ARBA" id="ARBA00022723"/>
    </source>
</evidence>
<dbReference type="HAMAP" id="MF_01631">
    <property type="entry name" value="GlmU"/>
    <property type="match status" value="1"/>
</dbReference>
<feature type="binding site" evidence="18">
    <location>
        <position position="144"/>
    </location>
    <ligand>
        <name>UDP-N-acetyl-alpha-D-glucosamine</name>
        <dbReference type="ChEBI" id="CHEBI:57705"/>
    </ligand>
</feature>
<dbReference type="InterPro" id="IPR011004">
    <property type="entry name" value="Trimer_LpxA-like_sf"/>
</dbReference>
<dbReference type="SUPFAM" id="SSF53448">
    <property type="entry name" value="Nucleotide-diphospho-sugar transferases"/>
    <property type="match status" value="1"/>
</dbReference>
<dbReference type="GO" id="GO:0005737">
    <property type="term" value="C:cytoplasm"/>
    <property type="evidence" value="ECO:0007669"/>
    <property type="project" value="UniProtKB-SubCell"/>
</dbReference>
<feature type="binding site" evidence="18">
    <location>
        <position position="366"/>
    </location>
    <ligand>
        <name>acetyl-CoA</name>
        <dbReference type="ChEBI" id="CHEBI:57288"/>
    </ligand>
</feature>
<evidence type="ECO:0000256" key="18">
    <source>
        <dbReference type="HAMAP-Rule" id="MF_01631"/>
    </source>
</evidence>
<feature type="binding site" evidence="18">
    <location>
        <position position="337"/>
    </location>
    <ligand>
        <name>UDP-N-acetyl-alpha-D-glucosamine</name>
        <dbReference type="ChEBI" id="CHEBI:57705"/>
    </ligand>
</feature>
<comment type="similarity">
    <text evidence="2 18">In the C-terminal section; belongs to the transferase hexapeptide repeat family.</text>
</comment>
<dbReference type="SUPFAM" id="SSF51161">
    <property type="entry name" value="Trimeric LpxA-like enzymes"/>
    <property type="match status" value="1"/>
</dbReference>
<evidence type="ECO:0000256" key="2">
    <source>
        <dbReference type="ARBA" id="ARBA00007707"/>
    </source>
</evidence>
<dbReference type="UniPathway" id="UPA00113">
    <property type="reaction ID" value="UER00532"/>
</dbReference>
<comment type="function">
    <text evidence="17 18">Catalyzes the last two sequential reactions in the de novo biosynthetic pathway for UDP-N-acetylglucosamine (UDP-GlcNAc). The C-terminal domain catalyzes the transfer of acetyl group from acetyl coenzyme A to glucosamine-1-phosphate (GlcN-1-P) to produce N-acetylglucosamine-1-phosphate (GlcNAc-1-P), which is converted into UDP-GlcNAc by the transfer of uridine 5-monophosphate (from uridine 5-triphosphate), a reaction catalyzed by the N-terminal domain.</text>
</comment>
<feature type="binding site" evidence="18">
    <location>
        <position position="391"/>
    </location>
    <ligand>
        <name>acetyl-CoA</name>
        <dbReference type="ChEBI" id="CHEBI:57288"/>
    </ligand>
</feature>
<feature type="binding site" evidence="18">
    <location>
        <position position="319"/>
    </location>
    <ligand>
        <name>UDP-N-acetyl-alpha-D-glucosamine</name>
        <dbReference type="ChEBI" id="CHEBI:57705"/>
    </ligand>
</feature>
<dbReference type="UniPathway" id="UPA00973"/>
<dbReference type="CDD" id="cd02540">
    <property type="entry name" value="GT2_GlmU_N_bac"/>
    <property type="match status" value="1"/>
</dbReference>
<comment type="subcellular location">
    <subcellularLocation>
        <location evidence="1 18">Cytoplasm</location>
    </subcellularLocation>
</comment>
<evidence type="ECO:0000256" key="15">
    <source>
        <dbReference type="ARBA" id="ARBA00048247"/>
    </source>
</evidence>
<comment type="pathway">
    <text evidence="18">Nucleotide-sugar biosynthesis; UDP-N-acetyl-alpha-D-glucosamine biosynthesis; UDP-N-acetyl-alpha-D-glucosamine from N-acetyl-alpha-D-glucosamine 1-phosphate: step 1/1.</text>
</comment>
<keyword evidence="21" id="KW-1185">Reference proteome</keyword>
<evidence type="ECO:0000256" key="1">
    <source>
        <dbReference type="ARBA" id="ARBA00004496"/>
    </source>
</evidence>
<feature type="binding site" evidence="18">
    <location>
        <position position="108"/>
    </location>
    <ligand>
        <name>Mg(2+)</name>
        <dbReference type="ChEBI" id="CHEBI:18420"/>
    </ligand>
</feature>
<evidence type="ECO:0000256" key="10">
    <source>
        <dbReference type="ARBA" id="ARBA00022960"/>
    </source>
</evidence>
<keyword evidence="10 18" id="KW-0133">Cell shape</keyword>
<keyword evidence="12 18" id="KW-0511">Multifunctional enzyme</keyword>
<keyword evidence="4 18" id="KW-0963">Cytoplasm</keyword>
<dbReference type="GO" id="GO:0000287">
    <property type="term" value="F:magnesium ion binding"/>
    <property type="evidence" value="ECO:0007669"/>
    <property type="project" value="UniProtKB-UniRule"/>
</dbReference>
<evidence type="ECO:0000256" key="12">
    <source>
        <dbReference type="ARBA" id="ARBA00023268"/>
    </source>
</evidence>
<dbReference type="GO" id="GO:0003977">
    <property type="term" value="F:UDP-N-acetylglucosamine diphosphorylase activity"/>
    <property type="evidence" value="ECO:0007669"/>
    <property type="project" value="UniProtKB-UniRule"/>
</dbReference>
<evidence type="ECO:0000256" key="9">
    <source>
        <dbReference type="ARBA" id="ARBA00022842"/>
    </source>
</evidence>
<evidence type="ECO:0000256" key="5">
    <source>
        <dbReference type="ARBA" id="ARBA00022679"/>
    </source>
</evidence>
<comment type="catalytic activity">
    <reaction evidence="15 18">
        <text>alpha-D-glucosamine 1-phosphate + acetyl-CoA = N-acetyl-alpha-D-glucosamine 1-phosphate + CoA + H(+)</text>
        <dbReference type="Rhea" id="RHEA:13725"/>
        <dbReference type="ChEBI" id="CHEBI:15378"/>
        <dbReference type="ChEBI" id="CHEBI:57287"/>
        <dbReference type="ChEBI" id="CHEBI:57288"/>
        <dbReference type="ChEBI" id="CHEBI:57776"/>
        <dbReference type="ChEBI" id="CHEBI:58516"/>
        <dbReference type="EC" id="2.3.1.157"/>
    </reaction>
</comment>
<dbReference type="GO" id="GO:0009252">
    <property type="term" value="P:peptidoglycan biosynthetic process"/>
    <property type="evidence" value="ECO:0007669"/>
    <property type="project" value="UniProtKB-UniRule"/>
</dbReference>
<protein>
    <recommendedName>
        <fullName evidence="18">Bifunctional protein GlmU</fullName>
    </recommendedName>
    <domain>
        <recommendedName>
            <fullName evidence="18">UDP-N-acetylglucosamine pyrophosphorylase</fullName>
            <ecNumber evidence="18">2.7.7.23</ecNumber>
        </recommendedName>
        <alternativeName>
            <fullName evidence="18">N-acetylglucosamine-1-phosphate uridyltransferase</fullName>
        </alternativeName>
    </domain>
    <domain>
        <recommendedName>
            <fullName evidence="18">Glucosamine-1-phosphate N-acetyltransferase</fullName>
            <ecNumber evidence="18">2.3.1.157</ecNumber>
        </recommendedName>
    </domain>
</protein>
<feature type="binding site" evidence="18">
    <location>
        <begin position="83"/>
        <end position="84"/>
    </location>
    <ligand>
        <name>UDP-N-acetyl-alpha-D-glucosamine</name>
        <dbReference type="ChEBI" id="CHEBI:57705"/>
    </ligand>
</feature>
<keyword evidence="14 18" id="KW-0961">Cell wall biogenesis/degradation</keyword>
<dbReference type="CDD" id="cd03353">
    <property type="entry name" value="LbH_GlmU_C"/>
    <property type="match status" value="1"/>
</dbReference>
<feature type="binding site" evidence="18">
    <location>
        <position position="426"/>
    </location>
    <ligand>
        <name>acetyl-CoA</name>
        <dbReference type="ChEBI" id="CHEBI:57288"/>
    </ligand>
</feature>
<keyword evidence="9 18" id="KW-0460">Magnesium</keyword>
<keyword evidence="7 18" id="KW-0479">Metal-binding</keyword>
<comment type="subunit">
    <text evidence="18">Homotrimer.</text>
</comment>
<evidence type="ECO:0000313" key="20">
    <source>
        <dbReference type="EMBL" id="SOC03545.1"/>
    </source>
</evidence>
<dbReference type="InterPro" id="IPR025877">
    <property type="entry name" value="MobA-like_NTP_Trfase"/>
</dbReference>